<name>A0A2V0P7F8_9CHLO</name>
<protein>
    <submittedName>
        <fullName evidence="1">Trafficking particle complex subunit 2</fullName>
    </submittedName>
</protein>
<dbReference type="PANTHER" id="PTHR12403">
    <property type="entry name" value="TRAFFICKING PROTEIN PARTICLE COMPLEX SUBUNIT 2"/>
    <property type="match status" value="1"/>
</dbReference>
<dbReference type="OrthoDB" id="10252102at2759"/>
<dbReference type="InParanoid" id="A0A2V0P7F8"/>
<dbReference type="CDD" id="cd14825">
    <property type="entry name" value="TRAPPC2_sedlin"/>
    <property type="match status" value="1"/>
</dbReference>
<gene>
    <name evidence="1" type="ORF">Rsub_08034</name>
</gene>
<dbReference type="FunCoup" id="A0A2V0P7F8">
    <property type="interactions" value="1570"/>
</dbReference>
<dbReference type="SUPFAM" id="SSF64356">
    <property type="entry name" value="SNARE-like"/>
    <property type="match status" value="1"/>
</dbReference>
<dbReference type="Pfam" id="PF04628">
    <property type="entry name" value="Sedlin_N"/>
    <property type="match status" value="1"/>
</dbReference>
<evidence type="ECO:0000313" key="2">
    <source>
        <dbReference type="Proteomes" id="UP000247498"/>
    </source>
</evidence>
<dbReference type="STRING" id="307507.A0A2V0P7F8"/>
<dbReference type="AlphaFoldDB" id="A0A2V0P7F8"/>
<organism evidence="1 2">
    <name type="scientific">Raphidocelis subcapitata</name>
    <dbReference type="NCBI Taxonomy" id="307507"/>
    <lineage>
        <taxon>Eukaryota</taxon>
        <taxon>Viridiplantae</taxon>
        <taxon>Chlorophyta</taxon>
        <taxon>core chlorophytes</taxon>
        <taxon>Chlorophyceae</taxon>
        <taxon>CS clade</taxon>
        <taxon>Sphaeropleales</taxon>
        <taxon>Selenastraceae</taxon>
        <taxon>Raphidocelis</taxon>
    </lineage>
</organism>
<sequence length="136" mass="15324">MSAAVLTFVIVGQQDHPIYEVDLTGPKEQQAQYLHQFVLHAALDAVDEAMWATKELYLKTVDRFNNLFVSAFATPGGARLLLLHDGRGDDGVRAFFGEVYELYIRVMLNPFHTPSTKIVSKTFDHRVRMAAKRTLG</sequence>
<dbReference type="Gene3D" id="3.30.450.70">
    <property type="match status" value="1"/>
</dbReference>
<dbReference type="GO" id="GO:0005737">
    <property type="term" value="C:cytoplasm"/>
    <property type="evidence" value="ECO:0007669"/>
    <property type="project" value="GOC"/>
</dbReference>
<proteinExistence type="predicted"/>
<evidence type="ECO:0000313" key="1">
    <source>
        <dbReference type="EMBL" id="GBF94862.1"/>
    </source>
</evidence>
<dbReference type="GO" id="GO:0006888">
    <property type="term" value="P:endoplasmic reticulum to Golgi vesicle-mediated transport"/>
    <property type="evidence" value="ECO:0007669"/>
    <property type="project" value="InterPro"/>
</dbReference>
<reference evidence="1 2" key="1">
    <citation type="journal article" date="2018" name="Sci. Rep.">
        <title>Raphidocelis subcapitata (=Pseudokirchneriella subcapitata) provides an insight into genome evolution and environmental adaptations in the Sphaeropleales.</title>
        <authorList>
            <person name="Suzuki S."/>
            <person name="Yamaguchi H."/>
            <person name="Nakajima N."/>
            <person name="Kawachi M."/>
        </authorList>
    </citation>
    <scope>NUCLEOTIDE SEQUENCE [LARGE SCALE GENOMIC DNA]</scope>
    <source>
        <strain evidence="1 2">NIES-35</strain>
    </source>
</reference>
<dbReference type="EMBL" id="BDRX01000056">
    <property type="protein sequence ID" value="GBF94862.1"/>
    <property type="molecule type" value="Genomic_DNA"/>
</dbReference>
<comment type="caution">
    <text evidence="1">The sequence shown here is derived from an EMBL/GenBank/DDBJ whole genome shotgun (WGS) entry which is preliminary data.</text>
</comment>
<keyword evidence="2" id="KW-1185">Reference proteome</keyword>
<accession>A0A2V0P7F8</accession>
<dbReference type="InterPro" id="IPR006722">
    <property type="entry name" value="Sedlin"/>
</dbReference>
<dbReference type="InterPro" id="IPR011012">
    <property type="entry name" value="Longin-like_dom_sf"/>
</dbReference>
<dbReference type="Proteomes" id="UP000247498">
    <property type="component" value="Unassembled WGS sequence"/>
</dbReference>